<dbReference type="InterPro" id="IPR001173">
    <property type="entry name" value="Glyco_trans_2-like"/>
</dbReference>
<dbReference type="Proteomes" id="UP000315252">
    <property type="component" value="Unassembled WGS sequence"/>
</dbReference>
<organism evidence="4 5">
    <name type="scientific">Denitrobaculum tricleocarpae</name>
    <dbReference type="NCBI Taxonomy" id="2591009"/>
    <lineage>
        <taxon>Bacteria</taxon>
        <taxon>Pseudomonadati</taxon>
        <taxon>Pseudomonadota</taxon>
        <taxon>Alphaproteobacteria</taxon>
        <taxon>Rhodospirillales</taxon>
        <taxon>Rhodospirillaceae</taxon>
        <taxon>Denitrobaculum</taxon>
    </lineage>
</organism>
<feature type="transmembrane region" description="Helical" evidence="2">
    <location>
        <begin position="251"/>
        <end position="268"/>
    </location>
</feature>
<dbReference type="GO" id="GO:0016740">
    <property type="term" value="F:transferase activity"/>
    <property type="evidence" value="ECO:0007669"/>
    <property type="project" value="UniProtKB-KW"/>
</dbReference>
<evidence type="ECO:0000313" key="4">
    <source>
        <dbReference type="EMBL" id="TQV70855.1"/>
    </source>
</evidence>
<comment type="similarity">
    <text evidence="1">Belongs to the glycosyltransferase 2 family. WaaE/KdtX subfamily.</text>
</comment>
<keyword evidence="5" id="KW-1185">Reference proteome</keyword>
<dbReference type="InterPro" id="IPR029044">
    <property type="entry name" value="Nucleotide-diphossugar_trans"/>
</dbReference>
<keyword evidence="4" id="KW-0808">Transferase</keyword>
<evidence type="ECO:0000256" key="1">
    <source>
        <dbReference type="ARBA" id="ARBA00038494"/>
    </source>
</evidence>
<dbReference type="CDD" id="cd02511">
    <property type="entry name" value="Beta4Glucosyltransferase"/>
    <property type="match status" value="1"/>
</dbReference>
<comment type="caution">
    <text evidence="4">The sequence shown here is derived from an EMBL/GenBank/DDBJ whole genome shotgun (WGS) entry which is preliminary data.</text>
</comment>
<evidence type="ECO:0000313" key="5">
    <source>
        <dbReference type="Proteomes" id="UP000315252"/>
    </source>
</evidence>
<evidence type="ECO:0000256" key="2">
    <source>
        <dbReference type="SAM" id="Phobius"/>
    </source>
</evidence>
<keyword evidence="2" id="KW-0472">Membrane</keyword>
<dbReference type="EMBL" id="VHSH01000015">
    <property type="protein sequence ID" value="TQV70855.1"/>
    <property type="molecule type" value="Genomic_DNA"/>
</dbReference>
<feature type="domain" description="Glycosyltransferase 2-like" evidence="3">
    <location>
        <begin position="35"/>
        <end position="124"/>
    </location>
</feature>
<dbReference type="SUPFAM" id="SSF53448">
    <property type="entry name" value="Nucleotide-diphospho-sugar transferases"/>
    <property type="match status" value="1"/>
</dbReference>
<dbReference type="AlphaFoldDB" id="A0A545T0V7"/>
<proteinExistence type="inferred from homology"/>
<reference evidence="4 5" key="1">
    <citation type="submission" date="2019-06" db="EMBL/GenBank/DDBJ databases">
        <title>Whole genome sequence for Rhodospirillaceae sp. R148.</title>
        <authorList>
            <person name="Wang G."/>
        </authorList>
    </citation>
    <scope>NUCLEOTIDE SEQUENCE [LARGE SCALE GENOMIC DNA]</scope>
    <source>
        <strain evidence="4 5">R148</strain>
    </source>
</reference>
<name>A0A545T0V7_9PROT</name>
<dbReference type="OrthoDB" id="9815923at2"/>
<dbReference type="Pfam" id="PF00535">
    <property type="entry name" value="Glycos_transf_2"/>
    <property type="match status" value="1"/>
</dbReference>
<sequence>MRWNQCGMTAVKRSGRVRNGTGKQMEQSNKLTGLIVAHNEEDMIEDALKSLDFCDEIVVVLDKCTDGTRKIVEQYTSNILEGAWDIEGVRRNLGIEGCAGPFILELDADERVLPETAEEIRQVVKGGVEGCYKIRFDNYVGHRLVRYGWAGSFGKSAACCLFTKGSKIWGLQRIHPSLEMKNYRHELDGHITHLVDRDLNDMIRRLMWYSDMRALDMVQKPLPRFRTVLRRSCHRFIKALWGRKGYKEGKMGFLLAVMAALFQLFSYYKALFIQEERSAEARRAANGKA</sequence>
<protein>
    <submittedName>
        <fullName evidence="4">Glycosyltransferase family 2 protein</fullName>
    </submittedName>
</protein>
<gene>
    <name evidence="4" type="ORF">FKG95_27455</name>
</gene>
<dbReference type="PANTHER" id="PTHR43630:SF2">
    <property type="entry name" value="GLYCOSYLTRANSFERASE"/>
    <property type="match status" value="1"/>
</dbReference>
<evidence type="ECO:0000259" key="3">
    <source>
        <dbReference type="Pfam" id="PF00535"/>
    </source>
</evidence>
<keyword evidence="2" id="KW-1133">Transmembrane helix</keyword>
<accession>A0A545T0V7</accession>
<dbReference type="Gene3D" id="3.90.550.10">
    <property type="entry name" value="Spore Coat Polysaccharide Biosynthesis Protein SpsA, Chain A"/>
    <property type="match status" value="1"/>
</dbReference>
<dbReference type="PANTHER" id="PTHR43630">
    <property type="entry name" value="POLY-BETA-1,6-N-ACETYL-D-GLUCOSAMINE SYNTHASE"/>
    <property type="match status" value="1"/>
</dbReference>
<keyword evidence="2" id="KW-0812">Transmembrane</keyword>